<evidence type="ECO:0000256" key="9">
    <source>
        <dbReference type="ARBA" id="ARBA00031636"/>
    </source>
</evidence>
<feature type="transmembrane region" description="Helical" evidence="10">
    <location>
        <begin position="93"/>
        <end position="112"/>
    </location>
</feature>
<gene>
    <name evidence="11" type="ORF">DPQ33_02930</name>
</gene>
<evidence type="ECO:0000313" key="12">
    <source>
        <dbReference type="Proteomes" id="UP000448292"/>
    </source>
</evidence>
<dbReference type="Pfam" id="PF01554">
    <property type="entry name" value="MatE"/>
    <property type="match status" value="2"/>
</dbReference>
<evidence type="ECO:0000256" key="5">
    <source>
        <dbReference type="ARBA" id="ARBA00022692"/>
    </source>
</evidence>
<dbReference type="GO" id="GO:0042910">
    <property type="term" value="F:xenobiotic transmembrane transporter activity"/>
    <property type="evidence" value="ECO:0007669"/>
    <property type="project" value="InterPro"/>
</dbReference>
<keyword evidence="12" id="KW-1185">Reference proteome</keyword>
<evidence type="ECO:0000313" key="11">
    <source>
        <dbReference type="EMBL" id="TVM19329.1"/>
    </source>
</evidence>
<dbReference type="CDD" id="cd13137">
    <property type="entry name" value="MATE_NorM_like"/>
    <property type="match status" value="1"/>
</dbReference>
<feature type="transmembrane region" description="Helical" evidence="10">
    <location>
        <begin position="59"/>
        <end position="81"/>
    </location>
</feature>
<dbReference type="RefSeq" id="WP_144301687.1">
    <property type="nucleotide sequence ID" value="NZ_QMIE01000002.1"/>
</dbReference>
<dbReference type="GO" id="GO:0006811">
    <property type="term" value="P:monoatomic ion transport"/>
    <property type="evidence" value="ECO:0007669"/>
    <property type="project" value="UniProtKB-KW"/>
</dbReference>
<dbReference type="PANTHER" id="PTHR43298:SF2">
    <property type="entry name" value="FMN_FAD EXPORTER YEEO-RELATED"/>
    <property type="match status" value="1"/>
</dbReference>
<name>A0A7M3MI81_9BACT</name>
<feature type="transmembrane region" description="Helical" evidence="10">
    <location>
        <begin position="163"/>
        <end position="184"/>
    </location>
</feature>
<comment type="subcellular location">
    <subcellularLocation>
        <location evidence="1">Cell membrane</location>
        <topology evidence="1">Multi-pass membrane protein</topology>
    </subcellularLocation>
</comment>
<feature type="transmembrane region" description="Helical" evidence="10">
    <location>
        <begin position="362"/>
        <end position="383"/>
    </location>
</feature>
<feature type="transmembrane region" description="Helical" evidence="10">
    <location>
        <begin position="321"/>
        <end position="342"/>
    </location>
</feature>
<evidence type="ECO:0000256" key="3">
    <source>
        <dbReference type="ARBA" id="ARBA00022449"/>
    </source>
</evidence>
<evidence type="ECO:0000256" key="1">
    <source>
        <dbReference type="ARBA" id="ARBA00004651"/>
    </source>
</evidence>
<dbReference type="OrthoDB" id="9776324at2"/>
<protein>
    <recommendedName>
        <fullName evidence="9">Multidrug-efflux transporter</fullName>
    </recommendedName>
</protein>
<comment type="caution">
    <text evidence="11">The sequence shown here is derived from an EMBL/GenBank/DDBJ whole genome shotgun (WGS) entry which is preliminary data.</text>
</comment>
<dbReference type="Proteomes" id="UP000448292">
    <property type="component" value="Unassembled WGS sequence"/>
</dbReference>
<keyword evidence="5 10" id="KW-0812">Transmembrane</keyword>
<evidence type="ECO:0000256" key="7">
    <source>
        <dbReference type="ARBA" id="ARBA00023065"/>
    </source>
</evidence>
<feature type="transmembrane region" description="Helical" evidence="10">
    <location>
        <begin position="196"/>
        <end position="218"/>
    </location>
</feature>
<organism evidence="11 12">
    <name type="scientific">Oceanidesulfovibrio indonesiensis</name>
    <dbReference type="NCBI Taxonomy" id="54767"/>
    <lineage>
        <taxon>Bacteria</taxon>
        <taxon>Pseudomonadati</taxon>
        <taxon>Thermodesulfobacteriota</taxon>
        <taxon>Desulfovibrionia</taxon>
        <taxon>Desulfovibrionales</taxon>
        <taxon>Desulfovibrionaceae</taxon>
        <taxon>Oceanidesulfovibrio</taxon>
    </lineage>
</organism>
<dbReference type="EMBL" id="QMIE01000002">
    <property type="protein sequence ID" value="TVM19329.1"/>
    <property type="molecule type" value="Genomic_DNA"/>
</dbReference>
<dbReference type="PANTHER" id="PTHR43298">
    <property type="entry name" value="MULTIDRUG RESISTANCE PROTEIN NORM-RELATED"/>
    <property type="match status" value="1"/>
</dbReference>
<feature type="transmembrane region" description="Helical" evidence="10">
    <location>
        <begin position="239"/>
        <end position="268"/>
    </location>
</feature>
<evidence type="ECO:0000256" key="8">
    <source>
        <dbReference type="ARBA" id="ARBA00023136"/>
    </source>
</evidence>
<dbReference type="NCBIfam" id="TIGR00797">
    <property type="entry name" value="matE"/>
    <property type="match status" value="1"/>
</dbReference>
<dbReference type="InterPro" id="IPR002528">
    <property type="entry name" value="MATE_fam"/>
</dbReference>
<accession>A0A7M3MI81</accession>
<feature type="transmembrane region" description="Helical" evidence="10">
    <location>
        <begin position="390"/>
        <end position="411"/>
    </location>
</feature>
<sequence>MPLTVPAPASKRREIWRLAWPQMLMMVAHFFVGFVDVLVAGKLGTDVQASLGLITQSFFFFLIIAIAVSNGVVAAVSQSLGAGLARRAQRYTMFSLALALAGGLLIFGAGVLLRGPFLDVLQTPPDIRDESAYMLTVFLLVVPANYILNVGNAVFRAYKRVDIPLIALTIVSVVNTVADLGLGLGMWGLPAYGYKGLAWATFFSYLAGALFILFVLARHEILRLRAFPPVRWMKPAWSYLFKVAWPAGLTHILWQTGYLVLFAIVASLPRENVNALAGLTAGMRVESALFLPAFAFNMTASVLVGHFLGAGDTHEARRTGWQILGFGCGVISLLGVVVWQFVEPIAALLTTSDAVTKQIVEYLFWNILAIPFTTASMILVGIMSGAGATLYNLVIFGSATWLIRLPLAYFLGHVVLKDSAGVWMAMLASQVVQAGAGLYIFHFKNWSRFSMRNQKQLPTIRTDQCAPRTQKP</sequence>
<keyword evidence="6 10" id="KW-1133">Transmembrane helix</keyword>
<dbReference type="InterPro" id="IPR050222">
    <property type="entry name" value="MATE_MdtK"/>
</dbReference>
<dbReference type="InterPro" id="IPR048279">
    <property type="entry name" value="MdtK-like"/>
</dbReference>
<proteinExistence type="predicted"/>
<feature type="transmembrane region" description="Helical" evidence="10">
    <location>
        <begin position="423"/>
        <end position="442"/>
    </location>
</feature>
<feature type="transmembrane region" description="Helical" evidence="10">
    <location>
        <begin position="288"/>
        <end position="309"/>
    </location>
</feature>
<feature type="transmembrane region" description="Helical" evidence="10">
    <location>
        <begin position="132"/>
        <end position="151"/>
    </location>
</feature>
<evidence type="ECO:0000256" key="10">
    <source>
        <dbReference type="SAM" id="Phobius"/>
    </source>
</evidence>
<evidence type="ECO:0000256" key="4">
    <source>
        <dbReference type="ARBA" id="ARBA00022475"/>
    </source>
</evidence>
<dbReference type="PIRSF" id="PIRSF006603">
    <property type="entry name" value="DinF"/>
    <property type="match status" value="1"/>
</dbReference>
<keyword evidence="4" id="KW-1003">Cell membrane</keyword>
<keyword evidence="8 10" id="KW-0472">Membrane</keyword>
<dbReference type="AlphaFoldDB" id="A0A7M3MI81"/>
<feature type="transmembrane region" description="Helical" evidence="10">
    <location>
        <begin position="18"/>
        <end position="39"/>
    </location>
</feature>
<reference evidence="11 12" key="1">
    <citation type="submission" date="2018-06" db="EMBL/GenBank/DDBJ databases">
        <title>Complete genome of Desulfovibrio indonesiensis P37SLT.</title>
        <authorList>
            <person name="Crispim J.S."/>
            <person name="Vidigal P.M.P."/>
            <person name="Silva L.C.F."/>
            <person name="Laguardia C.N."/>
            <person name="Araujo L.C."/>
            <person name="Dias R.S."/>
            <person name="Sousa M.P."/>
            <person name="Paula S.O."/>
            <person name="Silva C."/>
        </authorList>
    </citation>
    <scope>NUCLEOTIDE SEQUENCE [LARGE SCALE GENOMIC DNA]</scope>
    <source>
        <strain evidence="11 12">P37SLT</strain>
    </source>
</reference>
<keyword evidence="3" id="KW-0050">Antiport</keyword>
<keyword evidence="7" id="KW-0406">Ion transport</keyword>
<dbReference type="GO" id="GO:0015297">
    <property type="term" value="F:antiporter activity"/>
    <property type="evidence" value="ECO:0007669"/>
    <property type="project" value="UniProtKB-KW"/>
</dbReference>
<evidence type="ECO:0000256" key="2">
    <source>
        <dbReference type="ARBA" id="ARBA00022448"/>
    </source>
</evidence>
<evidence type="ECO:0000256" key="6">
    <source>
        <dbReference type="ARBA" id="ARBA00022989"/>
    </source>
</evidence>
<keyword evidence="2" id="KW-0813">Transport</keyword>
<dbReference type="GO" id="GO:0005886">
    <property type="term" value="C:plasma membrane"/>
    <property type="evidence" value="ECO:0007669"/>
    <property type="project" value="UniProtKB-SubCell"/>
</dbReference>